<feature type="chain" id="PRO_5010690282" evidence="1">
    <location>
        <begin position="27"/>
        <end position="145"/>
    </location>
</feature>
<evidence type="ECO:0000313" key="2">
    <source>
        <dbReference type="EMBL" id="OOG27706.1"/>
    </source>
</evidence>
<dbReference type="AlphaFoldDB" id="A0A1V3NSJ6"/>
<sequence>MFTPMAWLVLLALLVSTGLWSSVALAGPPGPTEINGHKVLTLISRDPPALRCNNNIQVAAELSNIYKLPIIVIPVTAAGPGARAPAVYYGSELVTVDGGAGNGMVHYTELADILELEGVPLQEEEGLLIRLSDPFEKLKAAIRGD</sequence>
<evidence type="ECO:0000256" key="1">
    <source>
        <dbReference type="SAM" id="SignalP"/>
    </source>
</evidence>
<gene>
    <name evidence="2" type="ORF">B1C78_03410</name>
</gene>
<comment type="caution">
    <text evidence="2">The sequence shown here is derived from an EMBL/GenBank/DDBJ whole genome shotgun (WGS) entry which is preliminary data.</text>
</comment>
<dbReference type="EMBL" id="MVBK01000018">
    <property type="protein sequence ID" value="OOG27706.1"/>
    <property type="molecule type" value="Genomic_DNA"/>
</dbReference>
<proteinExistence type="predicted"/>
<dbReference type="STRING" id="108003.B1C78_03410"/>
<feature type="signal peptide" evidence="1">
    <location>
        <begin position="1"/>
        <end position="26"/>
    </location>
</feature>
<reference evidence="2 3" key="1">
    <citation type="submission" date="2017-02" db="EMBL/GenBank/DDBJ databases">
        <title>Genomic diversity within the haloalkaliphilic genus Thioalkalivibrio.</title>
        <authorList>
            <person name="Ahn A.-C."/>
            <person name="Meier-Kolthoff J."/>
            <person name="Overmars L."/>
            <person name="Richter M."/>
            <person name="Woyke T."/>
            <person name="Sorokin D.Y."/>
            <person name="Muyzer G."/>
        </authorList>
    </citation>
    <scope>NUCLEOTIDE SEQUENCE [LARGE SCALE GENOMIC DNA]</scope>
    <source>
        <strain evidence="2 3">ALJD</strain>
    </source>
</reference>
<evidence type="ECO:0000313" key="3">
    <source>
        <dbReference type="Proteomes" id="UP000189462"/>
    </source>
</evidence>
<accession>A0A1V3NSJ6</accession>
<organism evidence="2 3">
    <name type="scientific">Thioalkalivibrio denitrificans</name>
    <dbReference type="NCBI Taxonomy" id="108003"/>
    <lineage>
        <taxon>Bacteria</taxon>
        <taxon>Pseudomonadati</taxon>
        <taxon>Pseudomonadota</taxon>
        <taxon>Gammaproteobacteria</taxon>
        <taxon>Chromatiales</taxon>
        <taxon>Ectothiorhodospiraceae</taxon>
        <taxon>Thioalkalivibrio</taxon>
    </lineage>
</organism>
<protein>
    <submittedName>
        <fullName evidence="2">Uncharacterized protein</fullName>
    </submittedName>
</protein>
<keyword evidence="1" id="KW-0732">Signal</keyword>
<dbReference type="Proteomes" id="UP000189462">
    <property type="component" value="Unassembled WGS sequence"/>
</dbReference>
<keyword evidence="3" id="KW-1185">Reference proteome</keyword>
<name>A0A1V3NSJ6_9GAMM</name>